<dbReference type="PANTHER" id="PTHR20982">
    <property type="entry name" value="RIBOSOME RECYCLING FACTOR"/>
    <property type="match status" value="1"/>
</dbReference>
<dbReference type="Pfam" id="PF01765">
    <property type="entry name" value="RRF"/>
    <property type="match status" value="1"/>
</dbReference>
<organism evidence="4 5">
    <name type="scientific">Candidatus Woesebacteria bacterium GW2011_GWA2_33_28</name>
    <dbReference type="NCBI Taxonomy" id="1618561"/>
    <lineage>
        <taxon>Bacteria</taxon>
        <taxon>Candidatus Woeseibacteriota</taxon>
    </lineage>
</organism>
<dbReference type="SUPFAM" id="SSF55194">
    <property type="entry name" value="Ribosome recycling factor, RRF"/>
    <property type="match status" value="1"/>
</dbReference>
<accession>A0A0F9ZUC0</accession>
<dbReference type="FunFam" id="3.30.1360.40:FF:000001">
    <property type="entry name" value="Ribosome-recycling factor"/>
    <property type="match status" value="1"/>
</dbReference>
<proteinExistence type="inferred from homology"/>
<evidence type="ECO:0000259" key="3">
    <source>
        <dbReference type="Pfam" id="PF01765"/>
    </source>
</evidence>
<dbReference type="GO" id="GO:0043023">
    <property type="term" value="F:ribosomal large subunit binding"/>
    <property type="evidence" value="ECO:0007669"/>
    <property type="project" value="TreeGrafter"/>
</dbReference>
<dbReference type="InterPro" id="IPR023584">
    <property type="entry name" value="Ribosome_recyc_fac_dom"/>
</dbReference>
<dbReference type="InterPro" id="IPR036191">
    <property type="entry name" value="RRF_sf"/>
</dbReference>
<sequence>MIDPSITQKFQKVVDLVAVDISGIRTGRATSAMVENIVCPAYGGTQFLKVMELASITVSDPTQIVISPWDKSIIGDIRKGLLEANMGFNPSIDGEVIRISIPPMTTEDREKYVKLLSSKLENGKVMMRQVRADEMHEIKKKFEGKEITEDEKFADEKSLQDLTDSHITKIESLGETKKADLLQI</sequence>
<keyword evidence="2" id="KW-0648">Protein biosynthesis</keyword>
<comment type="caution">
    <text evidence="4">The sequence shown here is derived from an EMBL/GenBank/DDBJ whole genome shotgun (WGS) entry which is preliminary data.</text>
</comment>
<comment type="similarity">
    <text evidence="1">Belongs to the RRF family.</text>
</comment>
<dbReference type="PANTHER" id="PTHR20982:SF3">
    <property type="entry name" value="MITOCHONDRIAL RIBOSOME RECYCLING FACTOR PSEUDO 1"/>
    <property type="match status" value="1"/>
</dbReference>
<dbReference type="InterPro" id="IPR002661">
    <property type="entry name" value="Ribosome_recyc_fac"/>
</dbReference>
<dbReference type="NCBIfam" id="TIGR00496">
    <property type="entry name" value="frr"/>
    <property type="match status" value="1"/>
</dbReference>
<gene>
    <name evidence="4" type="ORF">UR38_C0002G0076</name>
</gene>
<evidence type="ECO:0000313" key="5">
    <source>
        <dbReference type="Proteomes" id="UP000033995"/>
    </source>
</evidence>
<dbReference type="Gene3D" id="1.10.132.20">
    <property type="entry name" value="Ribosome-recycling factor"/>
    <property type="match status" value="1"/>
</dbReference>
<protein>
    <submittedName>
        <fullName evidence="4">Ribosome-recycling factor</fullName>
    </submittedName>
</protein>
<name>A0A0F9ZUC0_9BACT</name>
<dbReference type="Proteomes" id="UP000033995">
    <property type="component" value="Unassembled WGS sequence"/>
</dbReference>
<dbReference type="EMBL" id="LBOZ01000002">
    <property type="protein sequence ID" value="KKP47973.1"/>
    <property type="molecule type" value="Genomic_DNA"/>
</dbReference>
<reference evidence="4 5" key="1">
    <citation type="journal article" date="2015" name="Nature">
        <title>rRNA introns, odd ribosomes, and small enigmatic genomes across a large radiation of phyla.</title>
        <authorList>
            <person name="Brown C.T."/>
            <person name="Hug L.A."/>
            <person name="Thomas B.C."/>
            <person name="Sharon I."/>
            <person name="Castelle C.J."/>
            <person name="Singh A."/>
            <person name="Wilkins M.J."/>
            <person name="Williams K.H."/>
            <person name="Banfield J.F."/>
        </authorList>
    </citation>
    <scope>NUCLEOTIDE SEQUENCE [LARGE SCALE GENOMIC DNA]</scope>
</reference>
<dbReference type="GO" id="GO:0006412">
    <property type="term" value="P:translation"/>
    <property type="evidence" value="ECO:0007669"/>
    <property type="project" value="UniProtKB-KW"/>
</dbReference>
<evidence type="ECO:0000256" key="2">
    <source>
        <dbReference type="ARBA" id="ARBA00022917"/>
    </source>
</evidence>
<dbReference type="AlphaFoldDB" id="A0A0F9ZUC0"/>
<dbReference type="Gene3D" id="3.30.1360.40">
    <property type="match status" value="1"/>
</dbReference>
<evidence type="ECO:0000313" key="4">
    <source>
        <dbReference type="EMBL" id="KKP47973.1"/>
    </source>
</evidence>
<evidence type="ECO:0000256" key="1">
    <source>
        <dbReference type="ARBA" id="ARBA00005912"/>
    </source>
</evidence>
<feature type="domain" description="Ribosome recycling factor" evidence="3">
    <location>
        <begin position="20"/>
        <end position="182"/>
    </location>
</feature>